<sequence>MMKVKLAKSLMENEEGTNHLWIKILPPVPLTAKKVQIDIRLPNGVSRLNNLNGYHEDKLGTIFIDDFSKGHDVVIEIFTEKPIPCFEGIIKIDLKYKDKEDQTKMINHCIPLIITSEDEMDNLEIDNEVIEQVKQLLNGSICNKD</sequence>
<comment type="caution">
    <text evidence="1">The sequence shown here is derived from an EMBL/GenBank/DDBJ whole genome shotgun (WGS) entry which is preliminary data.</text>
</comment>
<dbReference type="RefSeq" id="WP_323467728.1">
    <property type="nucleotide sequence ID" value="NZ_JAWJAY010000062.1"/>
</dbReference>
<feature type="non-terminal residue" evidence="1">
    <location>
        <position position="145"/>
    </location>
</feature>
<accession>A0AAJ2NRQ2</accession>
<reference evidence="1" key="1">
    <citation type="submission" date="2023-10" db="EMBL/GenBank/DDBJ databases">
        <title>Screening of Alkalihalophilus pseudofirmusBZ-TG-HK211 and Its Alleviation of Salt Stress on Rapeseed Growth.</title>
        <authorList>
            <person name="Zhao B."/>
            <person name="Guo T."/>
        </authorList>
    </citation>
    <scope>NUCLEOTIDE SEQUENCE</scope>
    <source>
        <strain evidence="1">BZ-TG-HK211</strain>
    </source>
</reference>
<protein>
    <submittedName>
        <fullName evidence="1">Uncharacterized protein</fullName>
    </submittedName>
</protein>
<name>A0AAJ2NRQ2_ALKPS</name>
<proteinExistence type="predicted"/>
<evidence type="ECO:0000313" key="1">
    <source>
        <dbReference type="EMBL" id="MDV2887464.1"/>
    </source>
</evidence>
<organism evidence="1 2">
    <name type="scientific">Alkalihalophilus pseudofirmus</name>
    <name type="common">Bacillus pseudofirmus</name>
    <dbReference type="NCBI Taxonomy" id="79885"/>
    <lineage>
        <taxon>Bacteria</taxon>
        <taxon>Bacillati</taxon>
        <taxon>Bacillota</taxon>
        <taxon>Bacilli</taxon>
        <taxon>Bacillales</taxon>
        <taxon>Bacillaceae</taxon>
        <taxon>Alkalihalophilus</taxon>
    </lineage>
</organism>
<gene>
    <name evidence="1" type="ORF">RYX45_19990</name>
</gene>
<evidence type="ECO:0000313" key="2">
    <source>
        <dbReference type="Proteomes" id="UP001285636"/>
    </source>
</evidence>
<dbReference type="AlphaFoldDB" id="A0AAJ2NRQ2"/>
<dbReference type="Proteomes" id="UP001285636">
    <property type="component" value="Unassembled WGS sequence"/>
</dbReference>
<dbReference type="EMBL" id="JAWJAY010000062">
    <property type="protein sequence ID" value="MDV2887464.1"/>
    <property type="molecule type" value="Genomic_DNA"/>
</dbReference>